<feature type="domain" description="NPC1 middle luminal" evidence="1">
    <location>
        <begin position="13"/>
        <end position="154"/>
    </location>
</feature>
<dbReference type="PANTHER" id="PTHR45727">
    <property type="entry name" value="NPC INTRACELLULAR CHOLESTEROL TRANSPORTER 1"/>
    <property type="match status" value="1"/>
</dbReference>
<dbReference type="Pfam" id="PF22314">
    <property type="entry name" value="NPC1_MLD"/>
    <property type="match status" value="1"/>
</dbReference>
<gene>
    <name evidence="2" type="ORF">V8G54_013224</name>
</gene>
<accession>A0AAQ3NUB4</accession>
<dbReference type="InterPro" id="IPR053956">
    <property type="entry name" value="NPC1_MLD"/>
</dbReference>
<name>A0AAQ3NUB4_VIGMU</name>
<dbReference type="EMBL" id="CP144697">
    <property type="protein sequence ID" value="WVZ15658.1"/>
    <property type="molecule type" value="Genomic_DNA"/>
</dbReference>
<organism evidence="2 3">
    <name type="scientific">Vigna mungo</name>
    <name type="common">Black gram</name>
    <name type="synonym">Phaseolus mungo</name>
    <dbReference type="NCBI Taxonomy" id="3915"/>
    <lineage>
        <taxon>Eukaryota</taxon>
        <taxon>Viridiplantae</taxon>
        <taxon>Streptophyta</taxon>
        <taxon>Embryophyta</taxon>
        <taxon>Tracheophyta</taxon>
        <taxon>Spermatophyta</taxon>
        <taxon>Magnoliopsida</taxon>
        <taxon>eudicotyledons</taxon>
        <taxon>Gunneridae</taxon>
        <taxon>Pentapetalae</taxon>
        <taxon>rosids</taxon>
        <taxon>fabids</taxon>
        <taxon>Fabales</taxon>
        <taxon>Fabaceae</taxon>
        <taxon>Papilionoideae</taxon>
        <taxon>50 kb inversion clade</taxon>
        <taxon>NPAAA clade</taxon>
        <taxon>indigoferoid/millettioid clade</taxon>
        <taxon>Phaseoleae</taxon>
        <taxon>Vigna</taxon>
    </lineage>
</organism>
<evidence type="ECO:0000259" key="1">
    <source>
        <dbReference type="Pfam" id="PF22314"/>
    </source>
</evidence>
<dbReference type="GO" id="GO:0016020">
    <property type="term" value="C:membrane"/>
    <property type="evidence" value="ECO:0007669"/>
    <property type="project" value="TreeGrafter"/>
</dbReference>
<dbReference type="GO" id="GO:0015918">
    <property type="term" value="P:sterol transport"/>
    <property type="evidence" value="ECO:0007669"/>
    <property type="project" value="TreeGrafter"/>
</dbReference>
<sequence length="166" mass="18176">MTTTFCLQLILATVTDNGNSTSPKILSENNIKFLFEIQKKVDAICANYSGSMVSLQDICMKPLDKNCATQSVLQVYPKGRVCGSKMDPKNFDDYGGVEHLNYCFEHYSSTEQCMSAFKAPLDPSTVLGGFSGNDYSRASVFVVTYPVNNVVDKEGNGTRKALVPPC</sequence>
<proteinExistence type="predicted"/>
<keyword evidence="3" id="KW-1185">Reference proteome</keyword>
<evidence type="ECO:0000313" key="3">
    <source>
        <dbReference type="Proteomes" id="UP001374535"/>
    </source>
</evidence>
<dbReference type="AlphaFoldDB" id="A0AAQ3NUB4"/>
<dbReference type="Proteomes" id="UP001374535">
    <property type="component" value="Chromosome 4"/>
</dbReference>
<reference evidence="2 3" key="1">
    <citation type="journal article" date="2023" name="Life. Sci Alliance">
        <title>Evolutionary insights into 3D genome organization and epigenetic landscape of Vigna mungo.</title>
        <authorList>
            <person name="Junaid A."/>
            <person name="Singh B."/>
            <person name="Bhatia S."/>
        </authorList>
    </citation>
    <scope>NUCLEOTIDE SEQUENCE [LARGE SCALE GENOMIC DNA]</scope>
    <source>
        <strain evidence="2">Urdbean</strain>
    </source>
</reference>
<dbReference type="PANTHER" id="PTHR45727:SF2">
    <property type="entry name" value="NPC INTRACELLULAR CHOLESTEROL TRANSPORTER 1"/>
    <property type="match status" value="1"/>
</dbReference>
<evidence type="ECO:0000313" key="2">
    <source>
        <dbReference type="EMBL" id="WVZ15658.1"/>
    </source>
</evidence>
<protein>
    <recommendedName>
        <fullName evidence="1">NPC1 middle luminal domain-containing protein</fullName>
    </recommendedName>
</protein>
<dbReference type="GO" id="GO:0032934">
    <property type="term" value="F:sterol binding"/>
    <property type="evidence" value="ECO:0007669"/>
    <property type="project" value="TreeGrafter"/>
</dbReference>